<dbReference type="NCBIfam" id="TIGR03737">
    <property type="entry name" value="PRTRC_B"/>
    <property type="match status" value="1"/>
</dbReference>
<organism evidence="1 2">
    <name type="scientific">Pseudoduganella violacea</name>
    <dbReference type="NCBI Taxonomy" id="1715466"/>
    <lineage>
        <taxon>Bacteria</taxon>
        <taxon>Pseudomonadati</taxon>
        <taxon>Pseudomonadota</taxon>
        <taxon>Betaproteobacteria</taxon>
        <taxon>Burkholderiales</taxon>
        <taxon>Oxalobacteraceae</taxon>
        <taxon>Telluria group</taxon>
        <taxon>Pseudoduganella</taxon>
    </lineage>
</organism>
<dbReference type="Pfam" id="PF14460">
    <property type="entry name" value="Prok-E2_D"/>
    <property type="match status" value="1"/>
</dbReference>
<gene>
    <name evidence="1" type="ORF">FHS03_004804</name>
</gene>
<proteinExistence type="predicted"/>
<comment type="caution">
    <text evidence="1">The sequence shown here is derived from an EMBL/GenBank/DDBJ whole genome shotgun (WGS) entry which is preliminary data.</text>
</comment>
<dbReference type="InterPro" id="IPR022280">
    <property type="entry name" value="PRTRC_protein-B"/>
</dbReference>
<dbReference type="AlphaFoldDB" id="A0A7W5BEK4"/>
<dbReference type="InterPro" id="IPR032787">
    <property type="entry name" value="Prok-E2_D"/>
</dbReference>
<evidence type="ECO:0000313" key="1">
    <source>
        <dbReference type="EMBL" id="MBB3121712.1"/>
    </source>
</evidence>
<reference evidence="1 2" key="1">
    <citation type="submission" date="2020-08" db="EMBL/GenBank/DDBJ databases">
        <title>Genomic Encyclopedia of Type Strains, Phase III (KMG-III): the genomes of soil and plant-associated and newly described type strains.</title>
        <authorList>
            <person name="Whitman W."/>
        </authorList>
    </citation>
    <scope>NUCLEOTIDE SEQUENCE [LARGE SCALE GENOMIC DNA]</scope>
    <source>
        <strain evidence="1 2">CECT 8897</strain>
    </source>
</reference>
<name>A0A7W5BEK4_9BURK</name>
<dbReference type="EMBL" id="JACHXD010000019">
    <property type="protein sequence ID" value="MBB3121712.1"/>
    <property type="molecule type" value="Genomic_DNA"/>
</dbReference>
<protein>
    <submittedName>
        <fullName evidence="1">PRTRC genetic system protein B</fullName>
    </submittedName>
</protein>
<accession>A0A7W5BEK4</accession>
<keyword evidence="2" id="KW-1185">Reference proteome</keyword>
<dbReference type="RefSeq" id="WP_183443402.1">
    <property type="nucleotide sequence ID" value="NZ_JACHXD010000019.1"/>
</dbReference>
<sequence length="253" mass="27389">MPDASFFIRPGDTGSMQLSCAVLIYRATQGGARQAYASIHPVDVRGGRAHLLAGKPMTPRAGLLLARALAQPVAHDGFLPGNVLYSDGEALLWWCAPARRHIAFRSDEATIGEAGAVVPHPGLVFLASSSAWQVWALKGRGRPTPESTLYQAPYFNVNGDGVICRGNVALPNGTTTERIAAWERAFFSSFFTHPSASLQLVRYRGGSHAFWRAQLDGRFQRFPQRVLVSLDATLGVLAARLRHAQARGDGREG</sequence>
<evidence type="ECO:0000313" key="2">
    <source>
        <dbReference type="Proteomes" id="UP000541535"/>
    </source>
</evidence>
<dbReference type="Proteomes" id="UP000541535">
    <property type="component" value="Unassembled WGS sequence"/>
</dbReference>